<dbReference type="AlphaFoldDB" id="L8HIZ2"/>
<dbReference type="Gene3D" id="3.40.50.300">
    <property type="entry name" value="P-loop containing nucleotide triphosphate hydrolases"/>
    <property type="match status" value="1"/>
</dbReference>
<dbReference type="InterPro" id="IPR006073">
    <property type="entry name" value="GTP-bd"/>
</dbReference>
<dbReference type="PANTHER" id="PTHR46406:SF1">
    <property type="entry name" value="NITRIC OXIDE-ASSOCIATED PROTEIN 1"/>
    <property type="match status" value="1"/>
</dbReference>
<dbReference type="SUPFAM" id="SSF52540">
    <property type="entry name" value="P-loop containing nucleoside triphosphate hydrolases"/>
    <property type="match status" value="1"/>
</dbReference>
<name>L8HIZ2_ACACF</name>
<dbReference type="InterPro" id="IPR019988">
    <property type="entry name" value="GTP-bd_ribosome_bgen_YqeH"/>
</dbReference>
<organism evidence="4 5">
    <name type="scientific">Acanthamoeba castellanii (strain ATCC 30010 / Neff)</name>
    <dbReference type="NCBI Taxonomy" id="1257118"/>
    <lineage>
        <taxon>Eukaryota</taxon>
        <taxon>Amoebozoa</taxon>
        <taxon>Discosea</taxon>
        <taxon>Longamoebia</taxon>
        <taxon>Centramoebida</taxon>
        <taxon>Acanthamoebidae</taxon>
        <taxon>Acanthamoeba</taxon>
    </lineage>
</organism>
<sequence length="578" mass="64202">MASKKQKDHKCPGCGATLQSDDPHSIGYKPPQVLKQEERGLAPVCQRCHSLRHHGIVTPLKVPYEEVKEHLKLISDQSCLVVKIVDIFDFSGSFINDFRGITGNNPVVLVGNKLDLLPVGAKPERIQIWLKRLATEMGLKNVRSVHLISAKSGEGVHSLSRKIEQLRKERDVYVVGCTNVGKSTLINRLISINTKGTYNSLTVHIVQGPKKRNLITTSIVPGTTLNLISFPLGGKKAFKMGKRAFLYDTPGVINKHQMANLLNMEELSITLPKRRIQPVTYRLVPGKALFFGGLGRLDYVDGPGPLYLTLFLSKELKVHPTSIAKADDVMSKHAGTLLVPPLGEERAKQLPEFIAKDIHIEADEERGGLKKSFADIVFSGLGWTSLVTPTFDRDIHLRSLSPEGVGIFLREPLMPFEIEKRKQTPGGIKKHGKVPKPGTQPRTRDDFGEQAEEEMRRTAGSGRPTPTKTEEEDYDDDDDFEDAFADGDDDEDDSIDEVHGVTDAQGAQKTTKGGQQQQQQQQGEKKKRMSERRKRRQAFLARNRNPAWRSAIRLRKGKGKDKGAQPLGGPDSPLQPLS</sequence>
<gene>
    <name evidence="4" type="ORF">ACA1_013380</name>
</gene>
<dbReference type="InterPro" id="IPR048422">
    <property type="entry name" value="NOA1/YqeH-like_C"/>
</dbReference>
<dbReference type="OMA" id="VHICKTE"/>
<evidence type="ECO:0000259" key="3">
    <source>
        <dbReference type="Pfam" id="PF21516"/>
    </source>
</evidence>
<dbReference type="Pfam" id="PF01926">
    <property type="entry name" value="MMR_HSR1"/>
    <property type="match status" value="1"/>
</dbReference>
<feature type="domain" description="NOA1/YqeH-like C-terminal" evidence="3">
    <location>
        <begin position="308"/>
        <end position="412"/>
    </location>
</feature>
<feature type="region of interest" description="Disordered" evidence="1">
    <location>
        <begin position="1"/>
        <end position="27"/>
    </location>
</feature>
<feature type="domain" description="G" evidence="2">
    <location>
        <begin position="172"/>
        <end position="258"/>
    </location>
</feature>
<dbReference type="OrthoDB" id="1696305at2759"/>
<dbReference type="Pfam" id="PF21516">
    <property type="entry name" value="YqeH-like_C"/>
    <property type="match status" value="1"/>
</dbReference>
<protein>
    <submittedName>
        <fullName evidence="4">Ribosome biogenesis GTPase YqeH, putative</fullName>
    </submittedName>
</protein>
<dbReference type="CDD" id="cd01855">
    <property type="entry name" value="YqeH"/>
    <property type="match status" value="1"/>
</dbReference>
<dbReference type="InterPro" id="IPR027417">
    <property type="entry name" value="P-loop_NTPase"/>
</dbReference>
<proteinExistence type="predicted"/>
<dbReference type="PANTHER" id="PTHR46406">
    <property type="entry name" value="NITRIC OXIDE-ASSOCIATED PROTEIN 1"/>
    <property type="match status" value="1"/>
</dbReference>
<evidence type="ECO:0000259" key="2">
    <source>
        <dbReference type="Pfam" id="PF01926"/>
    </source>
</evidence>
<reference evidence="4 5" key="1">
    <citation type="journal article" date="2013" name="Genome Biol.">
        <title>Genome of Acanthamoeba castellanii highlights extensive lateral gene transfer and early evolution of tyrosine kinase signaling.</title>
        <authorList>
            <person name="Clarke M."/>
            <person name="Lohan A.J."/>
            <person name="Liu B."/>
            <person name="Lagkouvardos I."/>
            <person name="Roy S."/>
            <person name="Zafar N."/>
            <person name="Bertelli C."/>
            <person name="Schilde C."/>
            <person name="Kianianmomeni A."/>
            <person name="Burglin T.R."/>
            <person name="Frech C."/>
            <person name="Turcotte B."/>
            <person name="Kopec K.O."/>
            <person name="Synnott J.M."/>
            <person name="Choo C."/>
            <person name="Paponov I."/>
            <person name="Finkler A."/>
            <person name="Soon Heng Tan C."/>
            <person name="Hutchins A.P."/>
            <person name="Weinmeier T."/>
            <person name="Rattei T."/>
            <person name="Chu J.S."/>
            <person name="Gimenez G."/>
            <person name="Irimia M."/>
            <person name="Rigden D.J."/>
            <person name="Fitzpatrick D.A."/>
            <person name="Lorenzo-Morales J."/>
            <person name="Bateman A."/>
            <person name="Chiu C.H."/>
            <person name="Tang P."/>
            <person name="Hegemann P."/>
            <person name="Fromm H."/>
            <person name="Raoult D."/>
            <person name="Greub G."/>
            <person name="Miranda-Saavedra D."/>
            <person name="Chen N."/>
            <person name="Nash P."/>
            <person name="Ginger M.L."/>
            <person name="Horn M."/>
            <person name="Schaap P."/>
            <person name="Caler L."/>
            <person name="Loftus B."/>
        </authorList>
    </citation>
    <scope>NUCLEOTIDE SEQUENCE [LARGE SCALE GENOMIC DNA]</scope>
    <source>
        <strain evidence="4 5">Neff</strain>
    </source>
</reference>
<dbReference type="GeneID" id="14925398"/>
<feature type="compositionally biased region" description="Basic and acidic residues" evidence="1">
    <location>
        <begin position="442"/>
        <end position="457"/>
    </location>
</feature>
<evidence type="ECO:0000256" key="1">
    <source>
        <dbReference type="SAM" id="MobiDB-lite"/>
    </source>
</evidence>
<accession>L8HIZ2</accession>
<dbReference type="NCBIfam" id="TIGR03597">
    <property type="entry name" value="GTPase_YqeH"/>
    <property type="match status" value="1"/>
</dbReference>
<feature type="region of interest" description="Disordered" evidence="1">
    <location>
        <begin position="421"/>
        <end position="578"/>
    </location>
</feature>
<feature type="compositionally biased region" description="Acidic residues" evidence="1">
    <location>
        <begin position="470"/>
        <end position="495"/>
    </location>
</feature>
<dbReference type="VEuPathDB" id="AmoebaDB:ACA1_013380"/>
<dbReference type="InterPro" id="IPR052807">
    <property type="entry name" value="Mito_transl_resp_regulator"/>
</dbReference>
<dbReference type="GO" id="GO:0005525">
    <property type="term" value="F:GTP binding"/>
    <property type="evidence" value="ECO:0007669"/>
    <property type="project" value="InterPro"/>
</dbReference>
<evidence type="ECO:0000313" key="5">
    <source>
        <dbReference type="Proteomes" id="UP000011083"/>
    </source>
</evidence>
<dbReference type="RefSeq" id="XP_004354073.1">
    <property type="nucleotide sequence ID" value="XM_004354021.1"/>
</dbReference>
<dbReference type="KEGG" id="acan:ACA1_013380"/>
<dbReference type="EMBL" id="KB007829">
    <property type="protein sequence ID" value="ELR24376.1"/>
    <property type="molecule type" value="Genomic_DNA"/>
</dbReference>
<feature type="compositionally biased region" description="Low complexity" evidence="1">
    <location>
        <begin position="504"/>
        <end position="522"/>
    </location>
</feature>
<evidence type="ECO:0000313" key="4">
    <source>
        <dbReference type="EMBL" id="ELR24376.1"/>
    </source>
</evidence>
<feature type="compositionally biased region" description="Basic residues" evidence="1">
    <location>
        <begin position="525"/>
        <end position="537"/>
    </location>
</feature>
<keyword evidence="5" id="KW-1185">Reference proteome</keyword>
<dbReference type="Proteomes" id="UP000011083">
    <property type="component" value="Unassembled WGS sequence"/>
</dbReference>
<dbReference type="STRING" id="1257118.L8HIZ2"/>